<dbReference type="Pfam" id="PF01168">
    <property type="entry name" value="Ala_racemase_N"/>
    <property type="match status" value="1"/>
</dbReference>
<dbReference type="AlphaFoldDB" id="A0A212TZ47"/>
<proteinExistence type="inferred from homology"/>
<comment type="function">
    <text evidence="4">Catalyzes the interconversion of L-alanine and D-alanine. May also act on other amino acids.</text>
</comment>
<name>A0A212TZ47_9MICO</name>
<comment type="cofactor">
    <cofactor evidence="1 4 5">
        <name>pyridoxal 5'-phosphate</name>
        <dbReference type="ChEBI" id="CHEBI:597326"/>
    </cofactor>
</comment>
<sequence length="402" mass="41754">MDQTRSLSPIRAEVDTTAITANIRRCGELAGGAAVMGVVKAGGYGHGALTAARAALEGGAALLGLAQPVEAIALKRELPHAEVLAWLLTPDTDLDAAVAAELTLGVAAPWALDAVEAAAERSGRTVRVHLEVDTGMCRAGVAPEEWPAVVARARRAEEAGTLRVEGIFSHLACADEPGHPATDAQRERFEAALADATEAGLRPRWRHLANSAAVATRPDLAYDLVRPGLMTYGISPVPDQHDAAALGLRPALRWEAQLSTVRRVPAGSGVSYGHTHVVPTDRWLGVVPLGYGDGVPRSASDRAQVAVHTSTGTLLAHVAGRVCMDQFVVDLGPAAQGTAPAAAGDRVTLVGDPVRGEPGVEDWAAWTDTISYEVVTRIGPRVPRTGPGGAPLDGRGTRRAAG</sequence>
<evidence type="ECO:0000313" key="10">
    <source>
        <dbReference type="Proteomes" id="UP000198122"/>
    </source>
</evidence>
<evidence type="ECO:0000313" key="9">
    <source>
        <dbReference type="EMBL" id="SNC71273.1"/>
    </source>
</evidence>
<accession>A0A212TZ47</accession>
<dbReference type="HAMAP" id="MF_01201">
    <property type="entry name" value="Ala_racemase"/>
    <property type="match status" value="1"/>
</dbReference>
<dbReference type="UniPathway" id="UPA00042">
    <property type="reaction ID" value="UER00497"/>
</dbReference>
<keyword evidence="10" id="KW-1185">Reference proteome</keyword>
<dbReference type="GO" id="GO:0030170">
    <property type="term" value="F:pyridoxal phosphate binding"/>
    <property type="evidence" value="ECO:0007669"/>
    <property type="project" value="UniProtKB-UniRule"/>
</dbReference>
<dbReference type="GO" id="GO:0008784">
    <property type="term" value="F:alanine racemase activity"/>
    <property type="evidence" value="ECO:0007669"/>
    <property type="project" value="UniProtKB-UniRule"/>
</dbReference>
<evidence type="ECO:0000256" key="7">
    <source>
        <dbReference type="SAM" id="MobiDB-lite"/>
    </source>
</evidence>
<feature type="active site" description="Proton acceptor; specific for D-alanine" evidence="4">
    <location>
        <position position="40"/>
    </location>
</feature>
<dbReference type="PANTHER" id="PTHR30511:SF0">
    <property type="entry name" value="ALANINE RACEMASE, CATABOLIC-RELATED"/>
    <property type="match status" value="1"/>
</dbReference>
<dbReference type="SUPFAM" id="SSF50621">
    <property type="entry name" value="Alanine racemase C-terminal domain-like"/>
    <property type="match status" value="1"/>
</dbReference>
<dbReference type="InterPro" id="IPR001608">
    <property type="entry name" value="Ala_racemase_N"/>
</dbReference>
<dbReference type="InterPro" id="IPR029066">
    <property type="entry name" value="PLP-binding_barrel"/>
</dbReference>
<dbReference type="InterPro" id="IPR000821">
    <property type="entry name" value="Ala_racemase"/>
</dbReference>
<evidence type="ECO:0000256" key="6">
    <source>
        <dbReference type="PIRSR" id="PIRSR600821-52"/>
    </source>
</evidence>
<dbReference type="GO" id="GO:0009252">
    <property type="term" value="P:peptidoglycan biosynthetic process"/>
    <property type="evidence" value="ECO:0007669"/>
    <property type="project" value="TreeGrafter"/>
</dbReference>
<dbReference type="Pfam" id="PF00842">
    <property type="entry name" value="Ala_racemase_C"/>
    <property type="match status" value="1"/>
</dbReference>
<dbReference type="EC" id="5.1.1.1" evidence="4"/>
<dbReference type="CDD" id="cd00430">
    <property type="entry name" value="PLPDE_III_AR"/>
    <property type="match status" value="1"/>
</dbReference>
<dbReference type="FunFam" id="3.20.20.10:FF:000002">
    <property type="entry name" value="Alanine racemase"/>
    <property type="match status" value="1"/>
</dbReference>
<dbReference type="EMBL" id="FYEZ01000002">
    <property type="protein sequence ID" value="SNC71273.1"/>
    <property type="molecule type" value="Genomic_DNA"/>
</dbReference>
<dbReference type="InterPro" id="IPR009006">
    <property type="entry name" value="Ala_racemase/Decarboxylase_C"/>
</dbReference>
<feature type="region of interest" description="Disordered" evidence="7">
    <location>
        <begin position="381"/>
        <end position="402"/>
    </location>
</feature>
<dbReference type="OrthoDB" id="9813814at2"/>
<dbReference type="RefSeq" id="WP_088818383.1">
    <property type="nucleotide sequence ID" value="NZ_FYEZ01000002.1"/>
</dbReference>
<dbReference type="PRINTS" id="PR00992">
    <property type="entry name" value="ALARACEMASE"/>
</dbReference>
<protein>
    <recommendedName>
        <fullName evidence="4">Alanine racemase</fullName>
        <ecNumber evidence="4">5.1.1.1</ecNumber>
    </recommendedName>
</protein>
<dbReference type="InterPro" id="IPR011079">
    <property type="entry name" value="Ala_racemase_C"/>
</dbReference>
<comment type="pathway">
    <text evidence="4">Amino-acid biosynthesis; D-alanine biosynthesis; D-alanine from L-alanine: step 1/1.</text>
</comment>
<dbReference type="Proteomes" id="UP000198122">
    <property type="component" value="Unassembled WGS sequence"/>
</dbReference>
<dbReference type="SMART" id="SM01005">
    <property type="entry name" value="Ala_racemase_C"/>
    <property type="match status" value="1"/>
</dbReference>
<evidence type="ECO:0000256" key="3">
    <source>
        <dbReference type="ARBA" id="ARBA00023235"/>
    </source>
</evidence>
<dbReference type="Gene3D" id="2.40.37.10">
    <property type="entry name" value="Lyase, Ornithine Decarboxylase, Chain A, domain 1"/>
    <property type="match status" value="1"/>
</dbReference>
<evidence type="ECO:0000256" key="5">
    <source>
        <dbReference type="PIRSR" id="PIRSR600821-50"/>
    </source>
</evidence>
<feature type="modified residue" description="N6-(pyridoxal phosphate)lysine" evidence="4 5">
    <location>
        <position position="40"/>
    </location>
</feature>
<evidence type="ECO:0000256" key="2">
    <source>
        <dbReference type="ARBA" id="ARBA00022898"/>
    </source>
</evidence>
<comment type="similarity">
    <text evidence="4">Belongs to the alanine racemase family.</text>
</comment>
<evidence type="ECO:0000256" key="4">
    <source>
        <dbReference type="HAMAP-Rule" id="MF_01201"/>
    </source>
</evidence>
<feature type="active site" description="Proton acceptor; specific for L-alanine" evidence="4">
    <location>
        <position position="272"/>
    </location>
</feature>
<feature type="binding site" evidence="4 6">
    <location>
        <position position="138"/>
    </location>
    <ligand>
        <name>substrate</name>
    </ligand>
</feature>
<gene>
    <name evidence="9" type="ORF">SAMN05445756_1404</name>
</gene>
<keyword evidence="3 4" id="KW-0413">Isomerase</keyword>
<evidence type="ECO:0000259" key="8">
    <source>
        <dbReference type="SMART" id="SM01005"/>
    </source>
</evidence>
<organism evidence="9 10">
    <name type="scientific">Kytococcus aerolatus</name>
    <dbReference type="NCBI Taxonomy" id="592308"/>
    <lineage>
        <taxon>Bacteria</taxon>
        <taxon>Bacillati</taxon>
        <taxon>Actinomycetota</taxon>
        <taxon>Actinomycetes</taxon>
        <taxon>Micrococcales</taxon>
        <taxon>Kytococcaceae</taxon>
        <taxon>Kytococcus</taxon>
    </lineage>
</organism>
<keyword evidence="2 4" id="KW-0663">Pyridoxal phosphate</keyword>
<comment type="catalytic activity">
    <reaction evidence="4">
        <text>L-alanine = D-alanine</text>
        <dbReference type="Rhea" id="RHEA:20249"/>
        <dbReference type="ChEBI" id="CHEBI:57416"/>
        <dbReference type="ChEBI" id="CHEBI:57972"/>
        <dbReference type="EC" id="5.1.1.1"/>
    </reaction>
</comment>
<feature type="domain" description="Alanine racemase C-terminal" evidence="8">
    <location>
        <begin position="251"/>
        <end position="387"/>
    </location>
</feature>
<feature type="binding site" evidence="4 6">
    <location>
        <position position="324"/>
    </location>
    <ligand>
        <name>substrate</name>
    </ligand>
</feature>
<dbReference type="PANTHER" id="PTHR30511">
    <property type="entry name" value="ALANINE RACEMASE"/>
    <property type="match status" value="1"/>
</dbReference>
<reference evidence="9 10" key="1">
    <citation type="submission" date="2017-06" db="EMBL/GenBank/DDBJ databases">
        <authorList>
            <person name="Kim H.J."/>
            <person name="Triplett B.A."/>
        </authorList>
    </citation>
    <scope>NUCLEOTIDE SEQUENCE [LARGE SCALE GENOMIC DNA]</scope>
    <source>
        <strain evidence="9 10">DSM 22179</strain>
    </source>
</reference>
<evidence type="ECO:0000256" key="1">
    <source>
        <dbReference type="ARBA" id="ARBA00001933"/>
    </source>
</evidence>
<dbReference type="GO" id="GO:0030632">
    <property type="term" value="P:D-alanine biosynthetic process"/>
    <property type="evidence" value="ECO:0007669"/>
    <property type="project" value="UniProtKB-UniRule"/>
</dbReference>
<dbReference type="GO" id="GO:0005829">
    <property type="term" value="C:cytosol"/>
    <property type="evidence" value="ECO:0007669"/>
    <property type="project" value="TreeGrafter"/>
</dbReference>
<dbReference type="SUPFAM" id="SSF51419">
    <property type="entry name" value="PLP-binding barrel"/>
    <property type="match status" value="1"/>
</dbReference>
<dbReference type="NCBIfam" id="TIGR00492">
    <property type="entry name" value="alr"/>
    <property type="match status" value="1"/>
</dbReference>
<dbReference type="Gene3D" id="3.20.20.10">
    <property type="entry name" value="Alanine racemase"/>
    <property type="match status" value="1"/>
</dbReference>